<name>A0ABD2P934_9CUCU</name>
<gene>
    <name evidence="1" type="ORF">HHI36_001914</name>
</gene>
<dbReference type="Proteomes" id="UP001516400">
    <property type="component" value="Unassembled WGS sequence"/>
</dbReference>
<reference evidence="1 2" key="1">
    <citation type="journal article" date="2021" name="BMC Biol.">
        <title>Horizontally acquired antibacterial genes associated with adaptive radiation of ladybird beetles.</title>
        <authorList>
            <person name="Li H.S."/>
            <person name="Tang X.F."/>
            <person name="Huang Y.H."/>
            <person name="Xu Z.Y."/>
            <person name="Chen M.L."/>
            <person name="Du X.Y."/>
            <person name="Qiu B.Y."/>
            <person name="Chen P.T."/>
            <person name="Zhang W."/>
            <person name="Slipinski A."/>
            <person name="Escalona H.E."/>
            <person name="Waterhouse R.M."/>
            <person name="Zwick A."/>
            <person name="Pang H."/>
        </authorList>
    </citation>
    <scope>NUCLEOTIDE SEQUENCE [LARGE SCALE GENOMIC DNA]</scope>
    <source>
        <strain evidence="1">SYSU2018</strain>
    </source>
</reference>
<evidence type="ECO:0000313" key="1">
    <source>
        <dbReference type="EMBL" id="KAL3287443.1"/>
    </source>
</evidence>
<dbReference type="EMBL" id="JABFTP020000185">
    <property type="protein sequence ID" value="KAL3287443.1"/>
    <property type="molecule type" value="Genomic_DNA"/>
</dbReference>
<keyword evidence="2" id="KW-1185">Reference proteome</keyword>
<sequence>MQKSTFTTLTMHTIYQSHLEIIGQTSKFAEIDPSKSIFRYGRLLARSEVASVWPDIRYLFNIPDSAYILNPYIKDRSRVTSELALLYQQYLKQHYQEKIEPQQNHFSISTMDKKESIASIIDRKKSFESVKINITRLLISLPCLCNKTINDNFSQFMEAKDENDFNNYLTIFLEALIKIAVNLLNSEPAAIQLLQNYMQKFYRTKIIDSYTKELEARIFKMGHIVREFLKTHQLTNIKECFEREFIAEKNDKCEEIIQAWLKKSKMNCSKTVRHIPVEKNKTSGIYHSFFKYCQDKTEGEESSVNLISDTRDKQVKKLPEIDEIIEGMMVPPDSKTSRNIPHINELACLLTKDKFPELNRDEIFLEELRSHFITQYPILEGFVIDNVDGLRNLSVMQKLFDSSKKEHLDQYVQRHFLIEDPNKIGMMENILENGGDESDLCVTKEILAYVYTKGVLGATGNQLKVYS</sequence>
<comment type="caution">
    <text evidence="1">The sequence shown here is derived from an EMBL/GenBank/DDBJ whole genome shotgun (WGS) entry which is preliminary data.</text>
</comment>
<evidence type="ECO:0000313" key="2">
    <source>
        <dbReference type="Proteomes" id="UP001516400"/>
    </source>
</evidence>
<accession>A0ABD2P934</accession>
<dbReference type="AlphaFoldDB" id="A0ABD2P934"/>
<proteinExistence type="predicted"/>
<protein>
    <submittedName>
        <fullName evidence="1">Uncharacterized protein</fullName>
    </submittedName>
</protein>
<organism evidence="1 2">
    <name type="scientific">Cryptolaemus montrouzieri</name>
    <dbReference type="NCBI Taxonomy" id="559131"/>
    <lineage>
        <taxon>Eukaryota</taxon>
        <taxon>Metazoa</taxon>
        <taxon>Ecdysozoa</taxon>
        <taxon>Arthropoda</taxon>
        <taxon>Hexapoda</taxon>
        <taxon>Insecta</taxon>
        <taxon>Pterygota</taxon>
        <taxon>Neoptera</taxon>
        <taxon>Endopterygota</taxon>
        <taxon>Coleoptera</taxon>
        <taxon>Polyphaga</taxon>
        <taxon>Cucujiformia</taxon>
        <taxon>Coccinelloidea</taxon>
        <taxon>Coccinellidae</taxon>
        <taxon>Scymninae</taxon>
        <taxon>Scymnini</taxon>
        <taxon>Cryptolaemus</taxon>
    </lineage>
</organism>